<evidence type="ECO:0000313" key="2">
    <source>
        <dbReference type="EMBL" id="UPW01875.1"/>
    </source>
</evidence>
<protein>
    <submittedName>
        <fullName evidence="2">Uncharacterized protein</fullName>
    </submittedName>
</protein>
<name>A0A8U0IML8_9EURY</name>
<feature type="transmembrane region" description="Helical" evidence="1">
    <location>
        <begin position="167"/>
        <end position="185"/>
    </location>
</feature>
<dbReference type="AlphaFoldDB" id="A0A8U0IML8"/>
<dbReference type="Proteomes" id="UP000830434">
    <property type="component" value="Chromosome"/>
</dbReference>
<feature type="transmembrane region" description="Helical" evidence="1">
    <location>
        <begin position="130"/>
        <end position="147"/>
    </location>
</feature>
<gene>
    <name evidence="2" type="ORF">M0R88_07210</name>
</gene>
<evidence type="ECO:0000256" key="1">
    <source>
        <dbReference type="SAM" id="Phobius"/>
    </source>
</evidence>
<dbReference type="RefSeq" id="WP_248656262.1">
    <property type="nucleotide sequence ID" value="NZ_CP096658.1"/>
</dbReference>
<keyword evidence="1" id="KW-0812">Transmembrane</keyword>
<sequence>MPELTEPELNRTERWTRDYILAILPSRYGDPDDLSDEQVSITRSILAQQYVEHANLSVLWKTGLMLLAYDLLFHLDSQIYGLVLGMLGSIALALPTLYTPEILAEDTFDQPNTLISEIESKAELSVKTNVGVAGLAVGFVLQIFTVSGPIPNELLTQNYLQGVMQNWLGFIAILTLGFLILGGGISDLHERTKSL</sequence>
<keyword evidence="3" id="KW-1185">Reference proteome</keyword>
<reference evidence="2" key="1">
    <citation type="submission" date="2022-04" db="EMBL/GenBank/DDBJ databases">
        <title>Diverse halophilic archaea isolated from saline environments.</title>
        <authorList>
            <person name="Cui H.-L."/>
        </authorList>
    </citation>
    <scope>NUCLEOTIDE SEQUENCE</scope>
    <source>
        <strain evidence="2">XZYJT40</strain>
    </source>
</reference>
<feature type="transmembrane region" description="Helical" evidence="1">
    <location>
        <begin position="79"/>
        <end position="98"/>
    </location>
</feature>
<dbReference type="KEGG" id="haxz:M0R88_07210"/>
<evidence type="ECO:0000313" key="3">
    <source>
        <dbReference type="Proteomes" id="UP000830434"/>
    </source>
</evidence>
<dbReference type="EMBL" id="CP096658">
    <property type="protein sequence ID" value="UPW01875.1"/>
    <property type="molecule type" value="Genomic_DNA"/>
</dbReference>
<accession>A0A8U0IML8</accession>
<organism evidence="2 3">
    <name type="scientific">Halorussus gelatinilyticus</name>
    <dbReference type="NCBI Taxonomy" id="2937524"/>
    <lineage>
        <taxon>Archaea</taxon>
        <taxon>Methanobacteriati</taxon>
        <taxon>Methanobacteriota</taxon>
        <taxon>Stenosarchaea group</taxon>
        <taxon>Halobacteria</taxon>
        <taxon>Halobacteriales</taxon>
        <taxon>Haladaptataceae</taxon>
        <taxon>Halorussus</taxon>
    </lineage>
</organism>
<keyword evidence="1" id="KW-1133">Transmembrane helix</keyword>
<proteinExistence type="predicted"/>
<keyword evidence="1" id="KW-0472">Membrane</keyword>
<dbReference type="GeneID" id="72189631"/>